<dbReference type="EMBL" id="KB203992">
    <property type="protein sequence ID" value="ESO82197.1"/>
    <property type="molecule type" value="Genomic_DNA"/>
</dbReference>
<dbReference type="Proteomes" id="UP000030746">
    <property type="component" value="Unassembled WGS sequence"/>
</dbReference>
<feature type="transmembrane region" description="Helical" evidence="1">
    <location>
        <begin position="232"/>
        <end position="254"/>
    </location>
</feature>
<keyword evidence="1" id="KW-0812">Transmembrane</keyword>
<organism evidence="2 3">
    <name type="scientific">Lottia gigantea</name>
    <name type="common">Giant owl limpet</name>
    <dbReference type="NCBI Taxonomy" id="225164"/>
    <lineage>
        <taxon>Eukaryota</taxon>
        <taxon>Metazoa</taxon>
        <taxon>Spiralia</taxon>
        <taxon>Lophotrochozoa</taxon>
        <taxon>Mollusca</taxon>
        <taxon>Gastropoda</taxon>
        <taxon>Patellogastropoda</taxon>
        <taxon>Lottioidea</taxon>
        <taxon>Lottiidae</taxon>
        <taxon>Lottia</taxon>
    </lineage>
</organism>
<reference evidence="2 3" key="1">
    <citation type="journal article" date="2013" name="Nature">
        <title>Insights into bilaterian evolution from three spiralian genomes.</title>
        <authorList>
            <person name="Simakov O."/>
            <person name="Marletaz F."/>
            <person name="Cho S.J."/>
            <person name="Edsinger-Gonzales E."/>
            <person name="Havlak P."/>
            <person name="Hellsten U."/>
            <person name="Kuo D.H."/>
            <person name="Larsson T."/>
            <person name="Lv J."/>
            <person name="Arendt D."/>
            <person name="Savage R."/>
            <person name="Osoegawa K."/>
            <person name="de Jong P."/>
            <person name="Grimwood J."/>
            <person name="Chapman J.A."/>
            <person name="Shapiro H."/>
            <person name="Aerts A."/>
            <person name="Otillar R.P."/>
            <person name="Terry A.Y."/>
            <person name="Boore J.L."/>
            <person name="Grigoriev I.V."/>
            <person name="Lindberg D.R."/>
            <person name="Seaver E.C."/>
            <person name="Weisblat D.A."/>
            <person name="Putnam N.H."/>
            <person name="Rokhsar D.S."/>
        </authorList>
    </citation>
    <scope>NUCLEOTIDE SEQUENCE [LARGE SCALE GENOMIC DNA]</scope>
</reference>
<evidence type="ECO:0000313" key="3">
    <source>
        <dbReference type="Proteomes" id="UP000030746"/>
    </source>
</evidence>
<evidence type="ECO:0000256" key="1">
    <source>
        <dbReference type="SAM" id="Phobius"/>
    </source>
</evidence>
<dbReference type="AlphaFoldDB" id="V3ZDS5"/>
<feature type="transmembrane region" description="Helical" evidence="1">
    <location>
        <begin position="7"/>
        <end position="28"/>
    </location>
</feature>
<feature type="transmembrane region" description="Helical" evidence="1">
    <location>
        <begin position="146"/>
        <end position="170"/>
    </location>
</feature>
<keyword evidence="1" id="KW-1133">Transmembrane helix</keyword>
<keyword evidence="3" id="KW-1185">Reference proteome</keyword>
<feature type="transmembrane region" description="Helical" evidence="1">
    <location>
        <begin position="107"/>
        <end position="125"/>
    </location>
</feature>
<proteinExistence type="predicted"/>
<sequence>RLRSLDTFRGLSLVIMIFVNYGGGGYWFFEHPPWNGLTVADLVFPWFIFIMGTSMNFSFKSLYKKEKTTFQILFKIFKRSFILFAIGIILNTSWGPVDLETMRIPGVLQRFGLTYLFVALMEFTLGRRKDSHEVRRRHCKIRIVDIVLNLPIWILNLALLGVFIGLTYGLPVPGCPKGYTGPGGISEDGQYKNCTAGAAQYIDRLVLGEHHIYQYPTPQEMYQTSMPHDPEGILGVLTSIFLCFLGLTAGRIIITFESHVGRIVRWLIWAAITGGIAALLCKGSQNDGWVPVNKNLWSVSFVMVTACFAFILLTILYVFMDILQWWKGGPFVYPGMNSIVIYVCHGVFWREFPINWQIEEVHWKLLLQDIWGTAIWVFVAYLMYRKRFFVAI</sequence>
<dbReference type="RefSeq" id="XP_009067115.1">
    <property type="nucleotide sequence ID" value="XM_009068867.1"/>
</dbReference>
<dbReference type="OMA" id="WHGFTFY"/>
<keyword evidence="1" id="KW-0472">Membrane</keyword>
<name>V3ZDS5_LOTGI</name>
<dbReference type="CTD" id="20233635"/>
<evidence type="ECO:0000313" key="2">
    <source>
        <dbReference type="EMBL" id="ESO82197.1"/>
    </source>
</evidence>
<protein>
    <submittedName>
        <fullName evidence="2">Uncharacterized protein</fullName>
    </submittedName>
</protein>
<feature type="transmembrane region" description="Helical" evidence="1">
    <location>
        <begin position="361"/>
        <end position="384"/>
    </location>
</feature>
<dbReference type="HOGENOM" id="CLU_029171_3_0_1"/>
<feature type="non-terminal residue" evidence="2">
    <location>
        <position position="1"/>
    </location>
</feature>
<feature type="transmembrane region" description="Helical" evidence="1">
    <location>
        <begin position="76"/>
        <end position="95"/>
    </location>
</feature>
<feature type="transmembrane region" description="Helical" evidence="1">
    <location>
        <begin position="266"/>
        <end position="285"/>
    </location>
</feature>
<accession>V3ZDS5</accession>
<gene>
    <name evidence="2" type="ORF">LOTGIDRAFT_135049</name>
</gene>
<dbReference type="GeneID" id="20233635"/>
<feature type="transmembrane region" description="Helical" evidence="1">
    <location>
        <begin position="331"/>
        <end position="349"/>
    </location>
</feature>
<dbReference type="KEGG" id="lgi:LOTGIDRAFT_135049"/>
<feature type="transmembrane region" description="Helical" evidence="1">
    <location>
        <begin position="34"/>
        <end position="55"/>
    </location>
</feature>
<dbReference type="STRING" id="225164.V3ZDS5"/>
<dbReference type="PANTHER" id="PTHR31061:SF24">
    <property type="entry name" value="LD22376P"/>
    <property type="match status" value="1"/>
</dbReference>
<dbReference type="PANTHER" id="PTHR31061">
    <property type="entry name" value="LD22376P"/>
    <property type="match status" value="1"/>
</dbReference>
<feature type="transmembrane region" description="Helical" evidence="1">
    <location>
        <begin position="297"/>
        <end position="319"/>
    </location>
</feature>
<dbReference type="OrthoDB" id="2149840at2759"/>